<evidence type="ECO:0000256" key="1">
    <source>
        <dbReference type="SAM" id="SignalP"/>
    </source>
</evidence>
<comment type="caution">
    <text evidence="2">The sequence shown here is derived from an EMBL/GenBank/DDBJ whole genome shotgun (WGS) entry which is preliminary data.</text>
</comment>
<feature type="signal peptide" evidence="1">
    <location>
        <begin position="1"/>
        <end position="32"/>
    </location>
</feature>
<evidence type="ECO:0000313" key="2">
    <source>
        <dbReference type="EMBL" id="CAL1540474.1"/>
    </source>
</evidence>
<dbReference type="Gene3D" id="3.90.280.10">
    <property type="entry name" value="PEBP-like"/>
    <property type="match status" value="1"/>
</dbReference>
<dbReference type="InterPro" id="IPR036610">
    <property type="entry name" value="PEBP-like_sf"/>
</dbReference>
<reference evidence="2 3" key="1">
    <citation type="submission" date="2024-04" db="EMBL/GenBank/DDBJ databases">
        <authorList>
            <consortium name="Genoscope - CEA"/>
            <person name="William W."/>
        </authorList>
    </citation>
    <scope>NUCLEOTIDE SEQUENCE [LARGE SCALE GENOMIC DNA]</scope>
</reference>
<keyword evidence="3" id="KW-1185">Reference proteome</keyword>
<keyword evidence="1" id="KW-0732">Signal</keyword>
<name>A0AAV2I2W1_LYMST</name>
<dbReference type="AlphaFoldDB" id="A0AAV2I2W1"/>
<feature type="chain" id="PRO_5043506033" evidence="1">
    <location>
        <begin position="33"/>
        <end position="628"/>
    </location>
</feature>
<dbReference type="EMBL" id="CAXITT010000384">
    <property type="protein sequence ID" value="CAL1540474.1"/>
    <property type="molecule type" value="Genomic_DNA"/>
</dbReference>
<organism evidence="2 3">
    <name type="scientific">Lymnaea stagnalis</name>
    <name type="common">Great pond snail</name>
    <name type="synonym">Helix stagnalis</name>
    <dbReference type="NCBI Taxonomy" id="6523"/>
    <lineage>
        <taxon>Eukaryota</taxon>
        <taxon>Metazoa</taxon>
        <taxon>Spiralia</taxon>
        <taxon>Lophotrochozoa</taxon>
        <taxon>Mollusca</taxon>
        <taxon>Gastropoda</taxon>
        <taxon>Heterobranchia</taxon>
        <taxon>Euthyneura</taxon>
        <taxon>Panpulmonata</taxon>
        <taxon>Hygrophila</taxon>
        <taxon>Lymnaeoidea</taxon>
        <taxon>Lymnaeidae</taxon>
        <taxon>Lymnaea</taxon>
    </lineage>
</organism>
<evidence type="ECO:0000313" key="3">
    <source>
        <dbReference type="Proteomes" id="UP001497497"/>
    </source>
</evidence>
<dbReference type="SUPFAM" id="SSF49777">
    <property type="entry name" value="PEBP-like"/>
    <property type="match status" value="1"/>
</dbReference>
<sequence>MAPCPTERGISMRGAAILQLLLSLITLSSVVADTSSLLTHLKDKSFPWFGTNYPTNCPDPATNFHTCFNPGHAKQESILERAGFENVEKLSVELKVKFSAPAEQAAVCGSYDDLSPVEEFELNPTGQPPEDTTKLIAENYRRLPDVSWATKSSTLHTLIFFDVGFYRIRGWFFNISSSNTELKGWTSVPYYPPANPTTNTNPTLILLLEQSETKESQSDEIMHACVETYYNSAAPESCREQIKTILSNGYTLVGAQVFYTTGGTRFEKFRACTESFVCPEECVSTIRAASGTITSKFADLTDMEQDNFKFYVNFRFTGLLNKNIKLKCCPDPQPLAKFEFRPVVGEKPYVENVGHVYPELTGARMWLEIGGTETAFTDAETYYSVGIVDPMGSSSINNPWGHYFISNFKYPDANTGREVLQQYSPPTPPFGNHTYVILLFSHKDKISQVPVGSCGTDPAGGPSGSPCWNLKELPSDFVVIALSWFDAESDEFSQEYASKTSQTDCSENPNAFSCLSGGAPLESNPPIRIAVSHEVLPSADPAVTDKPATEAVTAGTPAAAKPNEATGPATLDASNDTTLAEVTAAPTQKETVKTTKEPVRSIGSSVETRLFSVWVIVLPATLDLLDLF</sequence>
<gene>
    <name evidence="2" type="ORF">GSLYS_00014123001</name>
</gene>
<accession>A0AAV2I2W1</accession>
<protein>
    <submittedName>
        <fullName evidence="2">Uncharacterized protein</fullName>
    </submittedName>
</protein>
<proteinExistence type="predicted"/>
<dbReference type="Proteomes" id="UP001497497">
    <property type="component" value="Unassembled WGS sequence"/>
</dbReference>